<proteinExistence type="predicted"/>
<dbReference type="Proteomes" id="UP000220611">
    <property type="component" value="Unassembled WGS sequence"/>
</dbReference>
<accession>A7VV16</accession>
<reference evidence="2 4" key="2">
    <citation type="submission" date="2007-08" db="EMBL/GenBank/DDBJ databases">
        <authorList>
            <person name="Fulton L."/>
            <person name="Clifton S."/>
            <person name="Fulton B."/>
            <person name="Xu J."/>
            <person name="Minx P."/>
            <person name="Pepin K.H."/>
            <person name="Johnson M."/>
            <person name="Thiruvilangam P."/>
            <person name="Bhonagiri V."/>
            <person name="Nash W.E."/>
            <person name="Wang C."/>
            <person name="Mardis E.R."/>
            <person name="Wilson R.K."/>
        </authorList>
    </citation>
    <scope>NUCLEOTIDE SEQUENCE [LARGE SCALE GENOMIC DNA]</scope>
    <source>
        <strain evidence="2 4">DSM 753</strain>
    </source>
</reference>
<evidence type="ECO:0000313" key="4">
    <source>
        <dbReference type="Proteomes" id="UP000003490"/>
    </source>
</evidence>
<evidence type="ECO:0000313" key="5">
    <source>
        <dbReference type="Proteomes" id="UP000220611"/>
    </source>
</evidence>
<organism evidence="2 4">
    <name type="scientific">[Clostridium] leptum DSM 753</name>
    <dbReference type="NCBI Taxonomy" id="428125"/>
    <lineage>
        <taxon>Bacteria</taxon>
        <taxon>Bacillati</taxon>
        <taxon>Bacillota</taxon>
        <taxon>Clostridia</taxon>
        <taxon>Eubacteriales</taxon>
        <taxon>Oscillospiraceae</taxon>
        <taxon>Oscillospiraceae incertae sedis</taxon>
    </lineage>
</organism>
<feature type="region of interest" description="Disordered" evidence="1">
    <location>
        <begin position="1"/>
        <end position="34"/>
    </location>
</feature>
<evidence type="ECO:0000256" key="1">
    <source>
        <dbReference type="SAM" id="MobiDB-lite"/>
    </source>
</evidence>
<sequence>MAAENGRSKHNHPILRRPYPYLRQGRPRKKSSNPLKESLFCETAASPFLKALLQFEVFLSRVYGILM</sequence>
<dbReference type="AlphaFoldDB" id="A7VV16"/>
<gene>
    <name evidence="3" type="ORF">CH238_12695</name>
    <name evidence="2" type="ORF">CLOLEP_02421</name>
</gene>
<dbReference type="EMBL" id="NOXF01000012">
    <property type="protein sequence ID" value="PEQ23691.1"/>
    <property type="molecule type" value="Genomic_DNA"/>
</dbReference>
<dbReference type="Proteomes" id="UP000003490">
    <property type="component" value="Unassembled WGS sequence"/>
</dbReference>
<name>A7VV16_9FIRM</name>
<reference evidence="3 5" key="3">
    <citation type="submission" date="2017-07" db="EMBL/GenBank/DDBJ databases">
        <title>Prevalence of linear plasmids in Cutibacterium (Propionibacterium) acnes isolates obtained from prostatic tissue.</title>
        <authorList>
            <person name="Davidsson S."/>
            <person name="Carlsson J."/>
            <person name="Molling P."/>
            <person name="Andren O."/>
            <person name="Andersson S.-O."/>
            <person name="Brzuszkiewicz E."/>
            <person name="Poehlein A."/>
            <person name="Al-Zeer M."/>
            <person name="Brinkmann V."/>
            <person name="Scavenius C."/>
            <person name="Nazipi S."/>
            <person name="Soderquist B."/>
            <person name="Bruggemann H."/>
        </authorList>
    </citation>
    <scope>NUCLEOTIDE SEQUENCE [LARGE SCALE GENOMIC DNA]</scope>
    <source>
        <strain evidence="3 5">DSM 753</strain>
    </source>
</reference>
<keyword evidence="5" id="KW-1185">Reference proteome</keyword>
<reference evidence="2 4" key="1">
    <citation type="submission" date="2007-08" db="EMBL/GenBank/DDBJ databases">
        <title>Draft genome sequence of Clostridium leptum (DSM 753).</title>
        <authorList>
            <person name="Sudarsanam P."/>
            <person name="Ley R."/>
            <person name="Guruge J."/>
            <person name="Turnbaugh P.J."/>
            <person name="Mahowald M."/>
            <person name="Liep D."/>
            <person name="Gordon J."/>
        </authorList>
    </citation>
    <scope>NUCLEOTIDE SEQUENCE [LARGE SCALE GENOMIC DNA]</scope>
    <source>
        <strain evidence="2 4">DSM 753</strain>
    </source>
</reference>
<evidence type="ECO:0000313" key="2">
    <source>
        <dbReference type="EMBL" id="EDO60816.1"/>
    </source>
</evidence>
<protein>
    <submittedName>
        <fullName evidence="2">Uncharacterized protein</fullName>
    </submittedName>
</protein>
<dbReference type="EMBL" id="ABCB02000019">
    <property type="protein sequence ID" value="EDO60816.1"/>
    <property type="molecule type" value="Genomic_DNA"/>
</dbReference>
<dbReference type="HOGENOM" id="CLU_2804871_0_0_9"/>
<comment type="caution">
    <text evidence="2">The sequence shown here is derived from an EMBL/GenBank/DDBJ whole genome shotgun (WGS) entry which is preliminary data.</text>
</comment>
<evidence type="ECO:0000313" key="3">
    <source>
        <dbReference type="EMBL" id="PEQ23691.1"/>
    </source>
</evidence>